<comment type="caution">
    <text evidence="2">The sequence shown here is derived from an EMBL/GenBank/DDBJ whole genome shotgun (WGS) entry which is preliminary data.</text>
</comment>
<name>A0ABR4M5M3_9EURO</name>
<dbReference type="RefSeq" id="XP_070890874.1">
    <property type="nucleotide sequence ID" value="XM_071035622.1"/>
</dbReference>
<feature type="region of interest" description="Disordered" evidence="1">
    <location>
        <begin position="96"/>
        <end position="131"/>
    </location>
</feature>
<feature type="compositionally biased region" description="Polar residues" evidence="1">
    <location>
        <begin position="115"/>
        <end position="131"/>
    </location>
</feature>
<feature type="compositionally biased region" description="Low complexity" evidence="1">
    <location>
        <begin position="101"/>
        <end position="114"/>
    </location>
</feature>
<organism evidence="2 3">
    <name type="scientific">Aspergillus lucknowensis</name>
    <dbReference type="NCBI Taxonomy" id="176173"/>
    <lineage>
        <taxon>Eukaryota</taxon>
        <taxon>Fungi</taxon>
        <taxon>Dikarya</taxon>
        <taxon>Ascomycota</taxon>
        <taxon>Pezizomycotina</taxon>
        <taxon>Eurotiomycetes</taxon>
        <taxon>Eurotiomycetidae</taxon>
        <taxon>Eurotiales</taxon>
        <taxon>Aspergillaceae</taxon>
        <taxon>Aspergillus</taxon>
        <taxon>Aspergillus subgen. Nidulantes</taxon>
    </lineage>
</organism>
<proteinExistence type="predicted"/>
<gene>
    <name evidence="2" type="ORF">BJX67DRAFT_91620</name>
</gene>
<dbReference type="Proteomes" id="UP001610432">
    <property type="component" value="Unassembled WGS sequence"/>
</dbReference>
<sequence length="203" mass="22327">MSIETAYQKLQCARSADPSPGLATTILMYRFRASPNLETTNKLRAVIIRAILSLATETSHSTWEPRCGPSFQFVTWLLHSDGTTVRRHLIPAATNADCNASQPSSSNPSSRSSQCTLSGKPTSVLRASTNSSEFEIGPECRRRKVNLRSAVRALTSSHDVRKTWTRIQSSDISSKSNICSSRRREPIGSMSSARQESRLGRLG</sequence>
<keyword evidence="3" id="KW-1185">Reference proteome</keyword>
<evidence type="ECO:0000313" key="3">
    <source>
        <dbReference type="Proteomes" id="UP001610432"/>
    </source>
</evidence>
<evidence type="ECO:0000256" key="1">
    <source>
        <dbReference type="SAM" id="MobiDB-lite"/>
    </source>
</evidence>
<dbReference type="GeneID" id="98150694"/>
<reference evidence="2 3" key="1">
    <citation type="submission" date="2024-07" db="EMBL/GenBank/DDBJ databases">
        <title>Section-level genome sequencing and comparative genomics of Aspergillus sections Usti and Cavernicolus.</title>
        <authorList>
            <consortium name="Lawrence Berkeley National Laboratory"/>
            <person name="Nybo J.L."/>
            <person name="Vesth T.C."/>
            <person name="Theobald S."/>
            <person name="Frisvad J.C."/>
            <person name="Larsen T.O."/>
            <person name="Kjaerboelling I."/>
            <person name="Rothschild-Mancinelli K."/>
            <person name="Lyhne E.K."/>
            <person name="Kogle M.E."/>
            <person name="Barry K."/>
            <person name="Clum A."/>
            <person name="Na H."/>
            <person name="Ledsgaard L."/>
            <person name="Lin J."/>
            <person name="Lipzen A."/>
            <person name="Kuo A."/>
            <person name="Riley R."/>
            <person name="Mondo S."/>
            <person name="Labutti K."/>
            <person name="Haridas S."/>
            <person name="Pangalinan J."/>
            <person name="Salamov A.A."/>
            <person name="Simmons B.A."/>
            <person name="Magnuson J.K."/>
            <person name="Chen J."/>
            <person name="Drula E."/>
            <person name="Henrissat B."/>
            <person name="Wiebenga A."/>
            <person name="Lubbers R.J."/>
            <person name="Gomes A.C."/>
            <person name="Macurrencykelacurrency M.R."/>
            <person name="Stajich J."/>
            <person name="Grigoriev I.V."/>
            <person name="Mortensen U.H."/>
            <person name="De Vries R.P."/>
            <person name="Baker S.E."/>
            <person name="Andersen M.R."/>
        </authorList>
    </citation>
    <scope>NUCLEOTIDE SEQUENCE [LARGE SCALE GENOMIC DNA]</scope>
    <source>
        <strain evidence="2 3">CBS 449.75</strain>
    </source>
</reference>
<accession>A0ABR4M5M3</accession>
<protein>
    <submittedName>
        <fullName evidence="2">Uncharacterized protein</fullName>
    </submittedName>
</protein>
<feature type="region of interest" description="Disordered" evidence="1">
    <location>
        <begin position="175"/>
        <end position="203"/>
    </location>
</feature>
<dbReference type="EMBL" id="JBFXLQ010000002">
    <property type="protein sequence ID" value="KAL2871895.1"/>
    <property type="molecule type" value="Genomic_DNA"/>
</dbReference>
<evidence type="ECO:0000313" key="2">
    <source>
        <dbReference type="EMBL" id="KAL2871895.1"/>
    </source>
</evidence>